<dbReference type="OrthoDB" id="10388906at2759"/>
<evidence type="ECO:0000313" key="3">
    <source>
        <dbReference type="Proteomes" id="UP000324748"/>
    </source>
</evidence>
<gene>
    <name evidence="2" type="ORF">PGT21_011816</name>
</gene>
<proteinExistence type="predicted"/>
<feature type="compositionally biased region" description="Polar residues" evidence="1">
    <location>
        <begin position="13"/>
        <end position="25"/>
    </location>
</feature>
<dbReference type="Proteomes" id="UP000324748">
    <property type="component" value="Unassembled WGS sequence"/>
</dbReference>
<sequence length="598" mass="68888">MCRLVERGKSIGPWSSRSTPSNLRGTSLRKEGAHAVTLALRLVTSSRGLRGAGNGIIKYPYCPATEDLPEPASAVFVCGNLSEIGNAHPMASPQSARPIIPSKSLLEPCLPVFFCLLNTRDGNALASEACPSLHAAAESVYDTEEAIRYPTDTPMMQTNLEKKIWRSYKETFERLSDWRRAVIRRAARQPQQMGAARRLRKARQRKKKMVDAGRGLTNLFEKRIYELRECFEDLGLMGYGSDLIILFFNIFHTYQIVTHKRLAYFLNEENRGRLIFSYSVSRFSSTQWHLSLRDTYRNFNLKLSLQESRLTKNLAGLLKLLDWDTWGSIEFEYLATELSQTTYDRSLPQDLRAMKATFLEFAGSPSQDKLSVAELEGLLRRLVTYISEELPHQMLGSHSSDFIEFKLLYDMFSFIVRYHTHILSEGLLKEIQQSSKFDRICAFEQAVGLLSNALYSLHVRRCEFEKYLVEAKNSHYLIDSNQKRSYTIFEVEDMEAIDLDHFFEAQGSVKDELNEFHSRVASNLPRICGNQCPEIDSSIKQLSTQFQVYLLRLNRITAQNNPENSQFLRFIQSFKDKAVDLVQKDEKYYQEWFAMLNK</sequence>
<reference evidence="2 3" key="1">
    <citation type="submission" date="2019-05" db="EMBL/GenBank/DDBJ databases">
        <title>Emergence of the Ug99 lineage of the wheat stem rust pathogen through somatic hybridization.</title>
        <authorList>
            <person name="Li F."/>
            <person name="Upadhyaya N.M."/>
            <person name="Sperschneider J."/>
            <person name="Matny O."/>
            <person name="Nguyen-Phuc H."/>
            <person name="Mago R."/>
            <person name="Raley C."/>
            <person name="Miller M.E."/>
            <person name="Silverstein K.A.T."/>
            <person name="Henningsen E."/>
            <person name="Hirsch C.D."/>
            <person name="Visser B."/>
            <person name="Pretorius Z.A."/>
            <person name="Steffenson B.J."/>
            <person name="Schwessinger B."/>
            <person name="Dodds P.N."/>
            <person name="Figueroa M."/>
        </authorList>
    </citation>
    <scope>NUCLEOTIDE SEQUENCE [LARGE SCALE GENOMIC DNA]</scope>
    <source>
        <strain evidence="2">21-0</strain>
    </source>
</reference>
<organism evidence="2 3">
    <name type="scientific">Puccinia graminis f. sp. tritici</name>
    <dbReference type="NCBI Taxonomy" id="56615"/>
    <lineage>
        <taxon>Eukaryota</taxon>
        <taxon>Fungi</taxon>
        <taxon>Dikarya</taxon>
        <taxon>Basidiomycota</taxon>
        <taxon>Pucciniomycotina</taxon>
        <taxon>Pucciniomycetes</taxon>
        <taxon>Pucciniales</taxon>
        <taxon>Pucciniaceae</taxon>
        <taxon>Puccinia</taxon>
    </lineage>
</organism>
<evidence type="ECO:0000313" key="2">
    <source>
        <dbReference type="EMBL" id="KAA1114513.1"/>
    </source>
</evidence>
<keyword evidence="3" id="KW-1185">Reference proteome</keyword>
<dbReference type="EMBL" id="VSWC01000014">
    <property type="protein sequence ID" value="KAA1114513.1"/>
    <property type="molecule type" value="Genomic_DNA"/>
</dbReference>
<evidence type="ECO:0000256" key="1">
    <source>
        <dbReference type="SAM" id="MobiDB-lite"/>
    </source>
</evidence>
<feature type="region of interest" description="Disordered" evidence="1">
    <location>
        <begin position="1"/>
        <end position="27"/>
    </location>
</feature>
<dbReference type="AlphaFoldDB" id="A0A5B0QN47"/>
<protein>
    <submittedName>
        <fullName evidence="2">Uncharacterized protein</fullName>
    </submittedName>
</protein>
<accession>A0A5B0QN47</accession>
<comment type="caution">
    <text evidence="2">The sequence shown here is derived from an EMBL/GenBank/DDBJ whole genome shotgun (WGS) entry which is preliminary data.</text>
</comment>
<name>A0A5B0QN47_PUCGR</name>